<name>A0AAD5K439_9FUNG</name>
<organism evidence="1 2">
    <name type="scientific">Phascolomyces articulosus</name>
    <dbReference type="NCBI Taxonomy" id="60185"/>
    <lineage>
        <taxon>Eukaryota</taxon>
        <taxon>Fungi</taxon>
        <taxon>Fungi incertae sedis</taxon>
        <taxon>Mucoromycota</taxon>
        <taxon>Mucoromycotina</taxon>
        <taxon>Mucoromycetes</taxon>
        <taxon>Mucorales</taxon>
        <taxon>Lichtheimiaceae</taxon>
        <taxon>Phascolomyces</taxon>
    </lineage>
</organism>
<reference evidence="1" key="2">
    <citation type="submission" date="2023-02" db="EMBL/GenBank/DDBJ databases">
        <authorList>
            <consortium name="DOE Joint Genome Institute"/>
            <person name="Mondo S.J."/>
            <person name="Chang Y."/>
            <person name="Wang Y."/>
            <person name="Ahrendt S."/>
            <person name="Andreopoulos W."/>
            <person name="Barry K."/>
            <person name="Beard J."/>
            <person name="Benny G.L."/>
            <person name="Blankenship S."/>
            <person name="Bonito G."/>
            <person name="Cuomo C."/>
            <person name="Desiro A."/>
            <person name="Gervers K.A."/>
            <person name="Hundley H."/>
            <person name="Kuo A."/>
            <person name="LaButti K."/>
            <person name="Lang B.F."/>
            <person name="Lipzen A."/>
            <person name="O'Donnell K."/>
            <person name="Pangilinan J."/>
            <person name="Reynolds N."/>
            <person name="Sandor L."/>
            <person name="Smith M.W."/>
            <person name="Tsang A."/>
            <person name="Grigoriev I.V."/>
            <person name="Stajich J.E."/>
            <person name="Spatafora J.W."/>
        </authorList>
    </citation>
    <scope>NUCLEOTIDE SEQUENCE</scope>
    <source>
        <strain evidence="1">RSA 2281</strain>
    </source>
</reference>
<dbReference type="AlphaFoldDB" id="A0AAD5K439"/>
<evidence type="ECO:0000313" key="1">
    <source>
        <dbReference type="EMBL" id="KAI9268292.1"/>
    </source>
</evidence>
<evidence type="ECO:0000313" key="2">
    <source>
        <dbReference type="Proteomes" id="UP001209540"/>
    </source>
</evidence>
<reference evidence="1" key="1">
    <citation type="journal article" date="2022" name="IScience">
        <title>Evolution of zygomycete secretomes and the origins of terrestrial fungal ecologies.</title>
        <authorList>
            <person name="Chang Y."/>
            <person name="Wang Y."/>
            <person name="Mondo S."/>
            <person name="Ahrendt S."/>
            <person name="Andreopoulos W."/>
            <person name="Barry K."/>
            <person name="Beard J."/>
            <person name="Benny G.L."/>
            <person name="Blankenship S."/>
            <person name="Bonito G."/>
            <person name="Cuomo C."/>
            <person name="Desiro A."/>
            <person name="Gervers K.A."/>
            <person name="Hundley H."/>
            <person name="Kuo A."/>
            <person name="LaButti K."/>
            <person name="Lang B.F."/>
            <person name="Lipzen A."/>
            <person name="O'Donnell K."/>
            <person name="Pangilinan J."/>
            <person name="Reynolds N."/>
            <person name="Sandor L."/>
            <person name="Smith M.E."/>
            <person name="Tsang A."/>
            <person name="Grigoriev I.V."/>
            <person name="Stajich J.E."/>
            <person name="Spatafora J.W."/>
        </authorList>
    </citation>
    <scope>NUCLEOTIDE SEQUENCE</scope>
    <source>
        <strain evidence="1">RSA 2281</strain>
    </source>
</reference>
<proteinExistence type="predicted"/>
<accession>A0AAD5K439</accession>
<sequence>MVLKLSLIQENKESFLCFEEVVIGKNKKSSVTERIDIMFIYNKEPVIRLGPKKQL</sequence>
<keyword evidence="2" id="KW-1185">Reference proteome</keyword>
<dbReference type="EMBL" id="JAIXMP010000009">
    <property type="protein sequence ID" value="KAI9268292.1"/>
    <property type="molecule type" value="Genomic_DNA"/>
</dbReference>
<gene>
    <name evidence="1" type="ORF">BDA99DRAFT_505417</name>
</gene>
<dbReference type="Proteomes" id="UP001209540">
    <property type="component" value="Unassembled WGS sequence"/>
</dbReference>
<protein>
    <submittedName>
        <fullName evidence="1">Uncharacterized protein</fullName>
    </submittedName>
</protein>
<comment type="caution">
    <text evidence="1">The sequence shown here is derived from an EMBL/GenBank/DDBJ whole genome shotgun (WGS) entry which is preliminary data.</text>
</comment>